<dbReference type="Gene3D" id="2.20.20.110">
    <property type="entry name" value="Rad4, beta-hairpin domain BHD1"/>
    <property type="match status" value="1"/>
</dbReference>
<dbReference type="Pfam" id="PF03835">
    <property type="entry name" value="Rad4"/>
    <property type="match status" value="1"/>
</dbReference>
<dbReference type="InterPro" id="IPR038765">
    <property type="entry name" value="Papain-like_cys_pep_sf"/>
</dbReference>
<feature type="region of interest" description="Disordered" evidence="1">
    <location>
        <begin position="568"/>
        <end position="605"/>
    </location>
</feature>
<feature type="compositionally biased region" description="Acidic residues" evidence="1">
    <location>
        <begin position="78"/>
        <end position="87"/>
    </location>
</feature>
<keyword evidence="5" id="KW-1185">Reference proteome</keyword>
<protein>
    <submittedName>
        <fullName evidence="4">Uncharacterized protein</fullName>
    </submittedName>
</protein>
<dbReference type="Gene3D" id="3.90.260.10">
    <property type="entry name" value="Transglutaminase-like"/>
    <property type="match status" value="1"/>
</dbReference>
<dbReference type="InterPro" id="IPR018326">
    <property type="entry name" value="Rad4_beta-hairpin_dom1"/>
</dbReference>
<dbReference type="SUPFAM" id="SSF54001">
    <property type="entry name" value="Cysteine proteinases"/>
    <property type="match status" value="1"/>
</dbReference>
<feature type="region of interest" description="Disordered" evidence="1">
    <location>
        <begin position="391"/>
        <end position="420"/>
    </location>
</feature>
<dbReference type="GO" id="GO:0000111">
    <property type="term" value="C:nucleotide-excision repair factor 2 complex"/>
    <property type="evidence" value="ECO:0007669"/>
    <property type="project" value="TreeGrafter"/>
</dbReference>
<feature type="compositionally biased region" description="Basic residues" evidence="1">
    <location>
        <begin position="115"/>
        <end position="127"/>
    </location>
</feature>
<evidence type="ECO:0000256" key="1">
    <source>
        <dbReference type="SAM" id="MobiDB-lite"/>
    </source>
</evidence>
<feature type="region of interest" description="Disordered" evidence="1">
    <location>
        <begin position="657"/>
        <end position="683"/>
    </location>
</feature>
<dbReference type="GO" id="GO:0006289">
    <property type="term" value="P:nucleotide-excision repair"/>
    <property type="evidence" value="ECO:0007669"/>
    <property type="project" value="InterPro"/>
</dbReference>
<dbReference type="AlphaFoldDB" id="A0AAV5UYT5"/>
<dbReference type="InterPro" id="IPR018328">
    <property type="entry name" value="Rad4_beta-hairpin_dom3"/>
</dbReference>
<evidence type="ECO:0000259" key="2">
    <source>
        <dbReference type="SMART" id="SM01030"/>
    </source>
</evidence>
<feature type="compositionally biased region" description="Basic and acidic residues" evidence="1">
    <location>
        <begin position="657"/>
        <end position="670"/>
    </location>
</feature>
<feature type="non-terminal residue" evidence="4">
    <location>
        <position position="1"/>
    </location>
</feature>
<feature type="compositionally biased region" description="Basic and acidic residues" evidence="1">
    <location>
        <begin position="22"/>
        <end position="33"/>
    </location>
</feature>
<name>A0AAV5UYT5_9BILA</name>
<dbReference type="GO" id="GO:0003697">
    <property type="term" value="F:single-stranded DNA binding"/>
    <property type="evidence" value="ECO:0007669"/>
    <property type="project" value="TreeGrafter"/>
</dbReference>
<feature type="compositionally biased region" description="Acidic residues" evidence="1">
    <location>
        <begin position="232"/>
        <end position="248"/>
    </location>
</feature>
<dbReference type="SMART" id="SM01030">
    <property type="entry name" value="BHD_1"/>
    <property type="match status" value="1"/>
</dbReference>
<feature type="domain" description="Rad4 beta-hairpin" evidence="2">
    <location>
        <begin position="819"/>
        <end position="871"/>
    </location>
</feature>
<dbReference type="InterPro" id="IPR018325">
    <property type="entry name" value="Rad4/PNGase_transGLS-fold"/>
</dbReference>
<dbReference type="PANTHER" id="PTHR12135:SF0">
    <property type="entry name" value="DNA REPAIR PROTEIN COMPLEMENTING XP-C CELLS"/>
    <property type="match status" value="1"/>
</dbReference>
<feature type="compositionally biased region" description="Basic and acidic residues" evidence="1">
    <location>
        <begin position="391"/>
        <end position="401"/>
    </location>
</feature>
<gene>
    <name evidence="4" type="ORF">PFISCL1PPCAC_2958</name>
</gene>
<feature type="compositionally biased region" description="Basic and acidic residues" evidence="1">
    <location>
        <begin position="185"/>
        <end position="195"/>
    </location>
</feature>
<dbReference type="InterPro" id="IPR036985">
    <property type="entry name" value="Transglutaminase-like_sf"/>
</dbReference>
<dbReference type="InterPro" id="IPR004583">
    <property type="entry name" value="DNA_repair_Rad4"/>
</dbReference>
<dbReference type="Proteomes" id="UP001432322">
    <property type="component" value="Unassembled WGS sequence"/>
</dbReference>
<organism evidence="4 5">
    <name type="scientific">Pristionchus fissidentatus</name>
    <dbReference type="NCBI Taxonomy" id="1538716"/>
    <lineage>
        <taxon>Eukaryota</taxon>
        <taxon>Metazoa</taxon>
        <taxon>Ecdysozoa</taxon>
        <taxon>Nematoda</taxon>
        <taxon>Chromadorea</taxon>
        <taxon>Rhabditida</taxon>
        <taxon>Rhabditina</taxon>
        <taxon>Diplogasteromorpha</taxon>
        <taxon>Diplogasteroidea</taxon>
        <taxon>Neodiplogasteridae</taxon>
        <taxon>Pristionchus</taxon>
    </lineage>
</organism>
<dbReference type="InterPro" id="IPR042488">
    <property type="entry name" value="Rad4_BHD3_sf"/>
</dbReference>
<evidence type="ECO:0000313" key="5">
    <source>
        <dbReference type="Proteomes" id="UP001432322"/>
    </source>
</evidence>
<dbReference type="SMART" id="SM01032">
    <property type="entry name" value="BHD_3"/>
    <property type="match status" value="1"/>
</dbReference>
<evidence type="ECO:0000313" key="4">
    <source>
        <dbReference type="EMBL" id="GMT11661.1"/>
    </source>
</evidence>
<proteinExistence type="predicted"/>
<comment type="caution">
    <text evidence="4">The sequence shown here is derived from an EMBL/GenBank/DDBJ whole genome shotgun (WGS) entry which is preliminary data.</text>
</comment>
<dbReference type="GO" id="GO:0071942">
    <property type="term" value="C:XPC complex"/>
    <property type="evidence" value="ECO:0007669"/>
    <property type="project" value="TreeGrafter"/>
</dbReference>
<feature type="compositionally biased region" description="Basic and acidic residues" evidence="1">
    <location>
        <begin position="590"/>
        <end position="605"/>
    </location>
</feature>
<feature type="compositionally biased region" description="Low complexity" evidence="1">
    <location>
        <begin position="43"/>
        <end position="64"/>
    </location>
</feature>
<feature type="region of interest" description="Disordered" evidence="1">
    <location>
        <begin position="1"/>
        <end position="292"/>
    </location>
</feature>
<accession>A0AAV5UYT5</accession>
<dbReference type="PANTHER" id="PTHR12135">
    <property type="entry name" value="DNA REPAIR PROTEIN XP-C / RAD4"/>
    <property type="match status" value="1"/>
</dbReference>
<dbReference type="EMBL" id="BTSY01000001">
    <property type="protein sequence ID" value="GMT11661.1"/>
    <property type="molecule type" value="Genomic_DNA"/>
</dbReference>
<dbReference type="GO" id="GO:0003684">
    <property type="term" value="F:damaged DNA binding"/>
    <property type="evidence" value="ECO:0007669"/>
    <property type="project" value="InterPro"/>
</dbReference>
<reference evidence="4" key="1">
    <citation type="submission" date="2023-10" db="EMBL/GenBank/DDBJ databases">
        <title>Genome assembly of Pristionchus species.</title>
        <authorList>
            <person name="Yoshida K."/>
            <person name="Sommer R.J."/>
        </authorList>
    </citation>
    <scope>NUCLEOTIDE SEQUENCE</scope>
    <source>
        <strain evidence="4">RS5133</strain>
    </source>
</reference>
<dbReference type="Pfam" id="PF10405">
    <property type="entry name" value="BHD_3"/>
    <property type="match status" value="1"/>
</dbReference>
<evidence type="ECO:0000259" key="3">
    <source>
        <dbReference type="SMART" id="SM01032"/>
    </source>
</evidence>
<dbReference type="Gene3D" id="3.30.70.2460">
    <property type="entry name" value="Rad4, beta-hairpin domain BHD3"/>
    <property type="match status" value="1"/>
</dbReference>
<sequence>FPMSSSAPRRSLRIRNGNVPDGEEKQEPDKVDAKPAAPKRRAAAIAADGEVAAASNPAAAAAAKPVKKAAKANKKEQEDEEQGDADDDQKMETVEGKEEESSKESEEEKAPTPAKRGRKMRDRKKNATRAEKKEDEVGVEEEEKPTATGGRPKRKSMLAATQAIKKVVDNKKSASSDLDDDFDIKEERENVETRKKERKRVLTKTAPTLNGQKKVEQKTTRKAKSKKNRSESEEEDTVTEDEEMEEEEEKPKKRQRKTVDAKSAPKKSEKKEKEDGMQRPPTDRPHEKVRLLLNKKYKVDRDEMLAWEKRSVHMARKLRVLEEEKNRGTGRMKEVMDKVYEFVARCLKDRTRELGAQESVRLCHVLQDEFDEDERKKKMTITQRIKETVENEKKELHKQAEESDEHGEDEDEWEDMETVDGEGEVKTVQVHVENRNMATHWKSKWLKQEVNRAMRTRYENAHKAHLVSYMSHLRHLAAMALSPSSKHGEIPLIAIAMSMLPEKLKKTERKDKLGKRIRLRDIDDDNSKTAKEKKKEKEAEKEHEDEWMKRIDLVEWWWNEFGESERLMQSRGSPNLSDPMYSDDDEGEEDKEKREKKSEEERMSEAMMKRRYRSHKEAALMFFALATVAGYSVRLVCRCEVVSKKVPEALEVLKQREEEEKQRVKDEMKNKNNKNSKKKAPRTKTVVEEHREFPIVSYWIEMWDDVDEQWLTVDVIRPTPPRKGFEAVDEEEYWELRHQEPLNSSMEKDGKVLYVLAIDNEWGLRDVSARYIHSTNFVAKEFRQRRANLEWTNELWEMEPFRSHFVRSRMEDDDWLTSMKVEMPAQVGLFKDHPLYVLDKDVLKMQRIFPYDVKPVGEIRGYKVYNRMFLRPTKPAKWYEKMGRQVRDDEPPVGEKKLTNPLTGESVMQGLFGYWQTDPWKAGEVIDGKVPRNEFDNIYMYQPEMCPKGGIHLIPNGLQRVAFDLGKDFVQAVIGWMYKGGNIVPIVEGAVFAKSDLPDILAAWKECEKRWKEEEQKIRSERSLTSWKRLIKGMLRLAAMRKEFEPIENKKKNKGTKLGDDAVRAEEAAAWPQQRYGGDMFE</sequence>
<feature type="domain" description="Rad4 beta-hairpin" evidence="3">
    <location>
        <begin position="930"/>
        <end position="1004"/>
    </location>
</feature>
<feature type="compositionally biased region" description="Basic and acidic residues" evidence="1">
    <location>
        <begin position="266"/>
        <end position="290"/>
    </location>
</feature>
<feature type="compositionally biased region" description="Acidic residues" evidence="1">
    <location>
        <begin position="402"/>
        <end position="420"/>
    </location>
</feature>
<feature type="compositionally biased region" description="Basic and acidic residues" evidence="1">
    <location>
        <begin position="88"/>
        <end position="110"/>
    </location>
</feature>
<dbReference type="GO" id="GO:0006298">
    <property type="term" value="P:mismatch repair"/>
    <property type="evidence" value="ECO:0007669"/>
    <property type="project" value="TreeGrafter"/>
</dbReference>
<dbReference type="GO" id="GO:0005737">
    <property type="term" value="C:cytoplasm"/>
    <property type="evidence" value="ECO:0007669"/>
    <property type="project" value="TreeGrafter"/>
</dbReference>
<feature type="compositionally biased region" description="Basic residues" evidence="1">
    <location>
        <begin position="671"/>
        <end position="682"/>
    </location>
</feature>